<keyword evidence="3" id="KW-0560">Oxidoreductase</keyword>
<comment type="caution">
    <text evidence="3">The sequence shown here is derived from an EMBL/GenBank/DDBJ whole genome shotgun (WGS) entry which is preliminary data.</text>
</comment>
<dbReference type="AlphaFoldDB" id="A0A2T1C8Y0"/>
<reference evidence="3 4" key="1">
    <citation type="submission" date="2018-02" db="EMBL/GenBank/DDBJ databases">
        <authorList>
            <person name="Cohen D.B."/>
            <person name="Kent A.D."/>
        </authorList>
    </citation>
    <scope>NUCLEOTIDE SEQUENCE [LARGE SCALE GENOMIC DNA]</scope>
    <source>
        <strain evidence="3 4">CCAP 1448/3</strain>
    </source>
</reference>
<dbReference type="Gene3D" id="1.10.606.10">
    <property type="entry name" value="Vanadium-containing Chloroperoxidase, domain 2"/>
    <property type="match status" value="1"/>
</dbReference>
<dbReference type="PANTHER" id="PTHR34599:SF1">
    <property type="entry name" value="PHOSPHATIDIC ACID PHOSPHATASE TYPE 2_HALOPEROXIDASE DOMAIN-CONTAINING PROTEIN"/>
    <property type="match status" value="1"/>
</dbReference>
<dbReference type="Pfam" id="PF01569">
    <property type="entry name" value="PAP2"/>
    <property type="match status" value="1"/>
</dbReference>
<proteinExistence type="predicted"/>
<feature type="domain" description="Phosphatidic acid phosphatase type 2/haloperoxidase" evidence="2">
    <location>
        <begin position="344"/>
        <end position="452"/>
    </location>
</feature>
<name>A0A2T1C8Y0_9CYAN</name>
<evidence type="ECO:0000256" key="1">
    <source>
        <dbReference type="SAM" id="MobiDB-lite"/>
    </source>
</evidence>
<accession>A0A2T1C8Y0</accession>
<keyword evidence="4" id="KW-1185">Reference proteome</keyword>
<gene>
    <name evidence="3" type="ORF">C7B64_03315</name>
</gene>
<evidence type="ECO:0000313" key="3">
    <source>
        <dbReference type="EMBL" id="PSB04593.1"/>
    </source>
</evidence>
<dbReference type="EMBL" id="PVWJ01000010">
    <property type="protein sequence ID" value="PSB04593.1"/>
    <property type="molecule type" value="Genomic_DNA"/>
</dbReference>
<feature type="region of interest" description="Disordered" evidence="1">
    <location>
        <begin position="158"/>
        <end position="181"/>
    </location>
</feature>
<dbReference type="InterPro" id="IPR052559">
    <property type="entry name" value="V-haloperoxidase"/>
</dbReference>
<reference evidence="3 4" key="2">
    <citation type="submission" date="2018-03" db="EMBL/GenBank/DDBJ databases">
        <title>The ancient ancestry and fast evolution of plastids.</title>
        <authorList>
            <person name="Moore K.R."/>
            <person name="Magnabosco C."/>
            <person name="Momper L."/>
            <person name="Gold D.A."/>
            <person name="Bosak T."/>
            <person name="Fournier G.P."/>
        </authorList>
    </citation>
    <scope>NUCLEOTIDE SEQUENCE [LARGE SCALE GENOMIC DNA]</scope>
    <source>
        <strain evidence="3 4">CCAP 1448/3</strain>
    </source>
</reference>
<dbReference type="InterPro" id="IPR036938">
    <property type="entry name" value="PAP2/HPO_sf"/>
</dbReference>
<keyword evidence="3" id="KW-0575">Peroxidase</keyword>
<organism evidence="3 4">
    <name type="scientific">Merismopedia glauca CCAP 1448/3</name>
    <dbReference type="NCBI Taxonomy" id="1296344"/>
    <lineage>
        <taxon>Bacteria</taxon>
        <taxon>Bacillati</taxon>
        <taxon>Cyanobacteriota</taxon>
        <taxon>Cyanophyceae</taxon>
        <taxon>Synechococcales</taxon>
        <taxon>Merismopediaceae</taxon>
        <taxon>Merismopedia</taxon>
    </lineage>
</organism>
<dbReference type="CDD" id="cd03398">
    <property type="entry name" value="PAP2_haloperoxidase"/>
    <property type="match status" value="1"/>
</dbReference>
<dbReference type="GO" id="GO:0004601">
    <property type="term" value="F:peroxidase activity"/>
    <property type="evidence" value="ECO:0007669"/>
    <property type="project" value="UniProtKB-KW"/>
</dbReference>
<dbReference type="PANTHER" id="PTHR34599">
    <property type="entry name" value="PEROXIDASE-RELATED"/>
    <property type="match status" value="1"/>
</dbReference>
<dbReference type="InterPro" id="IPR000326">
    <property type="entry name" value="PAP2/HPO"/>
</dbReference>
<dbReference type="Gene3D" id="1.20.144.10">
    <property type="entry name" value="Phosphatidic acid phosphatase type 2/haloperoxidase"/>
    <property type="match status" value="1"/>
</dbReference>
<dbReference type="InterPro" id="IPR016119">
    <property type="entry name" value="Br/Cl_peroxidase_C"/>
</dbReference>
<dbReference type="OrthoDB" id="518237at2"/>
<evidence type="ECO:0000313" key="4">
    <source>
        <dbReference type="Proteomes" id="UP000238762"/>
    </source>
</evidence>
<evidence type="ECO:0000259" key="2">
    <source>
        <dbReference type="Pfam" id="PF01569"/>
    </source>
</evidence>
<protein>
    <submittedName>
        <fullName evidence="3">Chloroperoxidase</fullName>
    </submittedName>
</protein>
<dbReference type="Proteomes" id="UP000238762">
    <property type="component" value="Unassembled WGS sequence"/>
</dbReference>
<sequence length="459" mass="49495">MQWGCFVSKNILNSIKQQDCDIMSINNINDLALELVAKDFSDGHASKANNGGPTKTSRALAIIHLAAHDAYAIVTKQFAPKLESIPNPPATLDNMPTTGSAALLGAGFRAATLLYPDFEEFIATEAAKISDPSNLAYKYGELVAEAWVAARTNDGSQAPQLDSLYNQAPGRHRPDPLDPQQQTLGRNWGLVTPFVISSVISDAFLGKQPELNSAEYATAFNEVMKDGKNDIINREPPKGVIGIFWGYDGANKLGTPPRLYNQVVRAIAEFKALPHERQIRVLTAINVAMADAGIAAWYWKYQYDFWRPVLGIREADAGWGPTGNGDGNGGTTVDPFWLPLGAPNSNPINKPASNGTPPFPAYPSGHATFGAACFMTAAALLGKSLDDISVDFVSDEFNGVTTDNTGVVRPKYKASFTLRKAIEDNNISRIYLGVHWIFDATGGETVGTAIANKVCVAFQ</sequence>
<dbReference type="SUPFAM" id="SSF48317">
    <property type="entry name" value="Acid phosphatase/Vanadium-dependent haloperoxidase"/>
    <property type="match status" value="1"/>
</dbReference>